<organism evidence="2 3">
    <name type="scientific">Lactuca sativa</name>
    <name type="common">Garden lettuce</name>
    <dbReference type="NCBI Taxonomy" id="4236"/>
    <lineage>
        <taxon>Eukaryota</taxon>
        <taxon>Viridiplantae</taxon>
        <taxon>Streptophyta</taxon>
        <taxon>Embryophyta</taxon>
        <taxon>Tracheophyta</taxon>
        <taxon>Spermatophyta</taxon>
        <taxon>Magnoliopsida</taxon>
        <taxon>eudicotyledons</taxon>
        <taxon>Gunneridae</taxon>
        <taxon>Pentapetalae</taxon>
        <taxon>asterids</taxon>
        <taxon>campanulids</taxon>
        <taxon>Asterales</taxon>
        <taxon>Asteraceae</taxon>
        <taxon>Cichorioideae</taxon>
        <taxon>Cichorieae</taxon>
        <taxon>Lactucinae</taxon>
        <taxon>Lactuca</taxon>
    </lineage>
</organism>
<gene>
    <name evidence="2" type="ORF">LSAT_V11C400223480</name>
</gene>
<reference evidence="2 3" key="1">
    <citation type="journal article" date="2017" name="Nat. Commun.">
        <title>Genome assembly with in vitro proximity ligation data and whole-genome triplication in lettuce.</title>
        <authorList>
            <person name="Reyes-Chin-Wo S."/>
            <person name="Wang Z."/>
            <person name="Yang X."/>
            <person name="Kozik A."/>
            <person name="Arikit S."/>
            <person name="Song C."/>
            <person name="Xia L."/>
            <person name="Froenicke L."/>
            <person name="Lavelle D.O."/>
            <person name="Truco M.J."/>
            <person name="Xia R."/>
            <person name="Zhu S."/>
            <person name="Xu C."/>
            <person name="Xu H."/>
            <person name="Xu X."/>
            <person name="Cox K."/>
            <person name="Korf I."/>
            <person name="Meyers B.C."/>
            <person name="Michelmore R.W."/>
        </authorList>
    </citation>
    <scope>NUCLEOTIDE SEQUENCE [LARGE SCALE GENOMIC DNA]</scope>
    <source>
        <strain evidence="3">cv. Salinas</strain>
        <tissue evidence="2">Seedlings</tissue>
    </source>
</reference>
<evidence type="ECO:0000256" key="1">
    <source>
        <dbReference type="SAM" id="SignalP"/>
    </source>
</evidence>
<evidence type="ECO:0000313" key="3">
    <source>
        <dbReference type="Proteomes" id="UP000235145"/>
    </source>
</evidence>
<dbReference type="SUPFAM" id="SSF54001">
    <property type="entry name" value="Cysteine proteinases"/>
    <property type="match status" value="1"/>
</dbReference>
<sequence>MPVVRSFHIFLFVITLLEPKFVIIDNSKVEDDIETIYGSLPLLVLFANFIPHRLEMSWRIINNCVDCGVFTMSHMETCMGGSLKEFKARFKHKSLAQDQ</sequence>
<comment type="caution">
    <text evidence="2">The sequence shown here is derived from an EMBL/GenBank/DDBJ whole genome shotgun (WGS) entry which is preliminary data.</text>
</comment>
<dbReference type="AlphaFoldDB" id="A0A9R1VXI6"/>
<name>A0A9R1VXI6_LACSA</name>
<dbReference type="EMBL" id="NBSK02000004">
    <property type="protein sequence ID" value="KAJ0214441.1"/>
    <property type="molecule type" value="Genomic_DNA"/>
</dbReference>
<evidence type="ECO:0000313" key="2">
    <source>
        <dbReference type="EMBL" id="KAJ0214441.1"/>
    </source>
</evidence>
<accession>A0A9R1VXI6</accession>
<dbReference type="InterPro" id="IPR038765">
    <property type="entry name" value="Papain-like_cys_pep_sf"/>
</dbReference>
<dbReference type="Proteomes" id="UP000235145">
    <property type="component" value="Unassembled WGS sequence"/>
</dbReference>
<proteinExistence type="predicted"/>
<protein>
    <submittedName>
        <fullName evidence="2">Uncharacterized protein</fullName>
    </submittedName>
</protein>
<dbReference type="Gene3D" id="3.40.395.10">
    <property type="entry name" value="Adenoviral Proteinase, Chain A"/>
    <property type="match status" value="1"/>
</dbReference>
<feature type="signal peptide" evidence="1">
    <location>
        <begin position="1"/>
        <end position="24"/>
    </location>
</feature>
<keyword evidence="3" id="KW-1185">Reference proteome</keyword>
<feature type="chain" id="PRO_5040365223" evidence="1">
    <location>
        <begin position="25"/>
        <end position="99"/>
    </location>
</feature>
<keyword evidence="1" id="KW-0732">Signal</keyword>